<evidence type="ECO:0000256" key="4">
    <source>
        <dbReference type="ARBA" id="ARBA00022989"/>
    </source>
</evidence>
<evidence type="ECO:0000313" key="8">
    <source>
        <dbReference type="EMBL" id="SFH87548.1"/>
    </source>
</evidence>
<evidence type="ECO:0000259" key="7">
    <source>
        <dbReference type="PROSITE" id="PS50850"/>
    </source>
</evidence>
<feature type="transmembrane region" description="Helical" evidence="6">
    <location>
        <begin position="229"/>
        <end position="249"/>
    </location>
</feature>
<keyword evidence="3 6" id="KW-0812">Transmembrane</keyword>
<dbReference type="EMBL" id="FOQO01000001">
    <property type="protein sequence ID" value="SFH87548.1"/>
    <property type="molecule type" value="Genomic_DNA"/>
</dbReference>
<dbReference type="Gene3D" id="1.20.1250.20">
    <property type="entry name" value="MFS general substrate transporter like domains"/>
    <property type="match status" value="2"/>
</dbReference>
<feature type="transmembrane region" description="Helical" evidence="6">
    <location>
        <begin position="295"/>
        <end position="313"/>
    </location>
</feature>
<feature type="transmembrane region" description="Helical" evidence="6">
    <location>
        <begin position="97"/>
        <end position="116"/>
    </location>
</feature>
<protein>
    <submittedName>
        <fullName evidence="8">Fucose permease</fullName>
    </submittedName>
</protein>
<feature type="transmembrane region" description="Helical" evidence="6">
    <location>
        <begin position="128"/>
        <end position="150"/>
    </location>
</feature>
<sequence>MKKNNLLVVLILCIWFLISFVTNILGPMLPIIIGDFQLSLTLAAFLPFSFFLAYGITSIPAGMMIERFGARNALLLAFGLAFAGSFLFVLFPTYNIVLISLFIIGTGMAMLQVIILPLMREAGGERNYAFNSVLAQIVFGLASFLSPFVFSGIMHTLAQPNNQPAFISLLRNVIPPTLPWSSLYVLFTLVFAAMLLIIACIKFPAVVLKNEEKTGSIQNYKELLGQKKVWFFFFGIVAYVGTEQGLANWMSQFLDNYHQIDPLTGGAKAVAWFWGLMSLGCLLGLLLVKLMDAKRVLQGFCVLAFINLFLALFGDREIALIAFPCCGISISVMFSIIFSLALNSMDKHHGSVSGILCTGIFGGALIPFIIGWLGDLVGLRYAMCFLSITIGYMFIVARFSTPLIQNQTIRLNEVSAKFLKRSNG</sequence>
<organism evidence="8 9">
    <name type="scientific">Parapedobacter indicus</name>
    <dbReference type="NCBI Taxonomy" id="1477437"/>
    <lineage>
        <taxon>Bacteria</taxon>
        <taxon>Pseudomonadati</taxon>
        <taxon>Bacteroidota</taxon>
        <taxon>Sphingobacteriia</taxon>
        <taxon>Sphingobacteriales</taxon>
        <taxon>Sphingobacteriaceae</taxon>
        <taxon>Parapedobacter</taxon>
    </lineage>
</organism>
<dbReference type="GO" id="GO:0022857">
    <property type="term" value="F:transmembrane transporter activity"/>
    <property type="evidence" value="ECO:0007669"/>
    <property type="project" value="InterPro"/>
</dbReference>
<comment type="subcellular location">
    <subcellularLocation>
        <location evidence="1">Cell inner membrane</location>
        <topology evidence="1">Multi-pass membrane protein</topology>
    </subcellularLocation>
</comment>
<dbReference type="InterPro" id="IPR020846">
    <property type="entry name" value="MFS_dom"/>
</dbReference>
<dbReference type="InterPro" id="IPR011701">
    <property type="entry name" value="MFS"/>
</dbReference>
<keyword evidence="4 6" id="KW-1133">Transmembrane helix</keyword>
<dbReference type="InterPro" id="IPR036259">
    <property type="entry name" value="MFS_trans_sf"/>
</dbReference>
<feature type="transmembrane region" description="Helical" evidence="6">
    <location>
        <begin position="183"/>
        <end position="208"/>
    </location>
</feature>
<dbReference type="PROSITE" id="PS50850">
    <property type="entry name" value="MFS"/>
    <property type="match status" value="1"/>
</dbReference>
<feature type="transmembrane region" description="Helical" evidence="6">
    <location>
        <begin position="354"/>
        <end position="373"/>
    </location>
</feature>
<feature type="transmembrane region" description="Helical" evidence="6">
    <location>
        <begin position="7"/>
        <end position="33"/>
    </location>
</feature>
<gene>
    <name evidence="8" type="ORF">SAMN05444682_101535</name>
</gene>
<dbReference type="SUPFAM" id="SSF103473">
    <property type="entry name" value="MFS general substrate transporter"/>
    <property type="match status" value="1"/>
</dbReference>
<dbReference type="PANTHER" id="PTHR43702:SF12">
    <property type="entry name" value="N-ACETYL GLUCOSAMINE TRANSPORTER NAGP"/>
    <property type="match status" value="1"/>
</dbReference>
<dbReference type="OrthoDB" id="3225787at2"/>
<name>A0A1I3DLZ3_9SPHI</name>
<feature type="domain" description="Major facilitator superfamily (MFS) profile" evidence="7">
    <location>
        <begin position="7"/>
        <end position="409"/>
    </location>
</feature>
<accession>A0A1I3DLZ3</accession>
<dbReference type="Proteomes" id="UP000198670">
    <property type="component" value="Unassembled WGS sequence"/>
</dbReference>
<feature type="transmembrane region" description="Helical" evidence="6">
    <location>
        <begin position="379"/>
        <end position="400"/>
    </location>
</feature>
<evidence type="ECO:0000256" key="3">
    <source>
        <dbReference type="ARBA" id="ARBA00022692"/>
    </source>
</evidence>
<evidence type="ECO:0000256" key="2">
    <source>
        <dbReference type="ARBA" id="ARBA00022475"/>
    </source>
</evidence>
<dbReference type="GO" id="GO:0005886">
    <property type="term" value="C:plasma membrane"/>
    <property type="evidence" value="ECO:0007669"/>
    <property type="project" value="UniProtKB-SubCell"/>
</dbReference>
<dbReference type="PANTHER" id="PTHR43702">
    <property type="entry name" value="L-FUCOSE-PROTON SYMPORTER"/>
    <property type="match status" value="1"/>
</dbReference>
<dbReference type="AlphaFoldDB" id="A0A1I3DLZ3"/>
<proteinExistence type="predicted"/>
<reference evidence="8 9" key="1">
    <citation type="submission" date="2016-10" db="EMBL/GenBank/DDBJ databases">
        <authorList>
            <person name="de Groot N.N."/>
        </authorList>
    </citation>
    <scope>NUCLEOTIDE SEQUENCE [LARGE SCALE GENOMIC DNA]</scope>
    <source>
        <strain evidence="8 9">RK1</strain>
    </source>
</reference>
<dbReference type="STRING" id="1477437.SAMN05444682_101535"/>
<evidence type="ECO:0000313" key="9">
    <source>
        <dbReference type="Proteomes" id="UP000198670"/>
    </source>
</evidence>
<feature type="transmembrane region" description="Helical" evidence="6">
    <location>
        <begin position="319"/>
        <end position="342"/>
    </location>
</feature>
<evidence type="ECO:0000256" key="1">
    <source>
        <dbReference type="ARBA" id="ARBA00004429"/>
    </source>
</evidence>
<evidence type="ECO:0000256" key="6">
    <source>
        <dbReference type="SAM" id="Phobius"/>
    </source>
</evidence>
<keyword evidence="2" id="KW-1003">Cell membrane</keyword>
<keyword evidence="9" id="KW-1185">Reference proteome</keyword>
<feature type="transmembrane region" description="Helical" evidence="6">
    <location>
        <begin position="269"/>
        <end position="288"/>
    </location>
</feature>
<dbReference type="Pfam" id="PF07690">
    <property type="entry name" value="MFS_1"/>
    <property type="match status" value="1"/>
</dbReference>
<evidence type="ECO:0000256" key="5">
    <source>
        <dbReference type="ARBA" id="ARBA00023136"/>
    </source>
</evidence>
<keyword evidence="5 6" id="KW-0472">Membrane</keyword>
<feature type="transmembrane region" description="Helical" evidence="6">
    <location>
        <begin position="39"/>
        <end position="61"/>
    </location>
</feature>
<dbReference type="RefSeq" id="WP_090624451.1">
    <property type="nucleotide sequence ID" value="NZ_FOQO01000001.1"/>
</dbReference>
<feature type="transmembrane region" description="Helical" evidence="6">
    <location>
        <begin position="73"/>
        <end position="91"/>
    </location>
</feature>
<dbReference type="InterPro" id="IPR050375">
    <property type="entry name" value="MFS_TsgA-like"/>
</dbReference>